<name>A0A9X1S400_9MICC</name>
<accession>A0A9X1S400</accession>
<keyword evidence="2" id="KW-0732">Signal</keyword>
<feature type="compositionally biased region" description="Polar residues" evidence="1">
    <location>
        <begin position="113"/>
        <end position="129"/>
    </location>
</feature>
<proteinExistence type="predicted"/>
<dbReference type="AlphaFoldDB" id="A0A9X1S400"/>
<evidence type="ECO:0000313" key="3">
    <source>
        <dbReference type="EMBL" id="MCC3267775.1"/>
    </source>
</evidence>
<evidence type="ECO:0000313" key="4">
    <source>
        <dbReference type="Proteomes" id="UP001139264"/>
    </source>
</evidence>
<dbReference type="EMBL" id="JAJFZP010000001">
    <property type="protein sequence ID" value="MCC3267775.1"/>
    <property type="molecule type" value="Genomic_DNA"/>
</dbReference>
<protein>
    <submittedName>
        <fullName evidence="3">Uncharacterized protein</fullName>
    </submittedName>
</protein>
<dbReference type="RefSeq" id="WP_227906227.1">
    <property type="nucleotide sequence ID" value="NZ_CP095461.1"/>
</dbReference>
<evidence type="ECO:0000256" key="1">
    <source>
        <dbReference type="SAM" id="MobiDB-lite"/>
    </source>
</evidence>
<sequence length="158" mass="16007">MKRLPRLVSAAVAAAAGLSAGAAFAVLRRLLDNPMVGLAAGTTPATTPAGTPVRISSGNAATGALPVLRAGPDATPASALPGWRQSLPVTPVPRDTVSATAAQEQGNPDERTFNTPGLPSRTWMVTNGSDWDGSPLELVVPPGRGGSHRMPEEGTSNP</sequence>
<evidence type="ECO:0000256" key="2">
    <source>
        <dbReference type="SAM" id="SignalP"/>
    </source>
</evidence>
<feature type="chain" id="PRO_5040960737" evidence="2">
    <location>
        <begin position="26"/>
        <end position="158"/>
    </location>
</feature>
<feature type="region of interest" description="Disordered" evidence="1">
    <location>
        <begin position="72"/>
        <end position="91"/>
    </location>
</feature>
<feature type="signal peptide" evidence="2">
    <location>
        <begin position="1"/>
        <end position="25"/>
    </location>
</feature>
<dbReference type="Proteomes" id="UP001139264">
    <property type="component" value="Unassembled WGS sequence"/>
</dbReference>
<gene>
    <name evidence="3" type="ORF">LJ751_00140</name>
</gene>
<comment type="caution">
    <text evidence="3">The sequence shown here is derived from an EMBL/GenBank/DDBJ whole genome shotgun (WGS) entry which is preliminary data.</text>
</comment>
<feature type="region of interest" description="Disordered" evidence="1">
    <location>
        <begin position="99"/>
        <end position="158"/>
    </location>
</feature>
<organism evidence="3 4">
    <name type="scientific">Arthrobacter gengyunqii</name>
    <dbReference type="NCBI Taxonomy" id="2886940"/>
    <lineage>
        <taxon>Bacteria</taxon>
        <taxon>Bacillati</taxon>
        <taxon>Actinomycetota</taxon>
        <taxon>Actinomycetes</taxon>
        <taxon>Micrococcales</taxon>
        <taxon>Micrococcaceae</taxon>
        <taxon>Arthrobacter</taxon>
    </lineage>
</organism>
<reference evidence="3" key="1">
    <citation type="submission" date="2021-10" db="EMBL/GenBank/DDBJ databases">
        <title>Novel species in genus Arthrobacter.</title>
        <authorList>
            <person name="Liu Y."/>
        </authorList>
    </citation>
    <scope>NUCLEOTIDE SEQUENCE</scope>
    <source>
        <strain evidence="3">Zg-Y809</strain>
    </source>
</reference>